<dbReference type="InterPro" id="IPR027304">
    <property type="entry name" value="Trigger_fact/SurA_dom_sf"/>
</dbReference>
<gene>
    <name evidence="3" type="ORF">EDC22_104131</name>
</gene>
<dbReference type="PANTHER" id="PTHR47637">
    <property type="entry name" value="CHAPERONE SURA"/>
    <property type="match status" value="1"/>
</dbReference>
<dbReference type="Pfam" id="PF13624">
    <property type="entry name" value="SurA_N_3"/>
    <property type="match status" value="1"/>
</dbReference>
<dbReference type="AlphaFoldDB" id="A0A4R3MCF0"/>
<dbReference type="RefSeq" id="WP_132806139.1">
    <property type="nucleotide sequence ID" value="NZ_SMAK01000004.1"/>
</dbReference>
<evidence type="ECO:0000256" key="2">
    <source>
        <dbReference type="SAM" id="SignalP"/>
    </source>
</evidence>
<feature type="signal peptide" evidence="2">
    <location>
        <begin position="1"/>
        <end position="30"/>
    </location>
</feature>
<organism evidence="3 4">
    <name type="scientific">Tepidamorphus gemmatus</name>
    <dbReference type="NCBI Taxonomy" id="747076"/>
    <lineage>
        <taxon>Bacteria</taxon>
        <taxon>Pseudomonadati</taxon>
        <taxon>Pseudomonadota</taxon>
        <taxon>Alphaproteobacteria</taxon>
        <taxon>Hyphomicrobiales</taxon>
        <taxon>Tepidamorphaceae</taxon>
        <taxon>Tepidamorphus</taxon>
    </lineage>
</organism>
<evidence type="ECO:0000256" key="1">
    <source>
        <dbReference type="ARBA" id="ARBA00022729"/>
    </source>
</evidence>
<accession>A0A4R3MCF0</accession>
<dbReference type="OrthoDB" id="9791746at2"/>
<dbReference type="Gene3D" id="1.10.4030.10">
    <property type="entry name" value="Porin chaperone SurA, peptide-binding domain"/>
    <property type="match status" value="1"/>
</dbReference>
<evidence type="ECO:0000313" key="4">
    <source>
        <dbReference type="Proteomes" id="UP000295678"/>
    </source>
</evidence>
<reference evidence="3 4" key="1">
    <citation type="submission" date="2019-03" db="EMBL/GenBank/DDBJ databases">
        <title>Genomic Encyclopedia of Type Strains, Phase IV (KMG-IV): sequencing the most valuable type-strain genomes for metagenomic binning, comparative biology and taxonomic classification.</title>
        <authorList>
            <person name="Goeker M."/>
        </authorList>
    </citation>
    <scope>NUCLEOTIDE SEQUENCE [LARGE SCALE GENOMIC DNA]</scope>
    <source>
        <strain evidence="3 4">DSM 19345</strain>
    </source>
</reference>
<keyword evidence="4" id="KW-1185">Reference proteome</keyword>
<comment type="caution">
    <text evidence="3">The sequence shown here is derived from an EMBL/GenBank/DDBJ whole genome shotgun (WGS) entry which is preliminary data.</text>
</comment>
<protein>
    <submittedName>
        <fullName evidence="3">Periplasmic chaperone for outer membrane proteins SurA</fullName>
    </submittedName>
</protein>
<dbReference type="Proteomes" id="UP000295678">
    <property type="component" value="Unassembled WGS sequence"/>
</dbReference>
<dbReference type="PANTHER" id="PTHR47637:SF1">
    <property type="entry name" value="CHAPERONE SURA"/>
    <property type="match status" value="1"/>
</dbReference>
<keyword evidence="1 2" id="KW-0732">Signal</keyword>
<proteinExistence type="predicted"/>
<sequence length="316" mass="34779">MNRINSAARRLRTGLVAVVCAVALTGPVVVGQPATASAIKVLVNDSPITEYDISQRVKLLNATGNRSGNVQKAAIDELIDEKLKIQEARRLGISAPASAVDNAFNTIASRVNMSPAQFSQALNQMGINPATLKKRLEADIAWSDVVRARFQREVRIRDRDIETALAKKGEAATTAAHEMVLQQVLFIIPSGSSNDFIRQRTRDAEDFRAKYSGCDTARELARNYRDIVVKDNVRRASTELPPAVAEMLKSVPVGKTSAPNRTANAVEMIGVCDRKEIQSNAAARQQIESQMMNEQGERLARRLLIDLRQTAVIEYR</sequence>
<dbReference type="SUPFAM" id="SSF109998">
    <property type="entry name" value="Triger factor/SurA peptide-binding domain-like"/>
    <property type="match status" value="1"/>
</dbReference>
<dbReference type="InterPro" id="IPR050280">
    <property type="entry name" value="OMP_Chaperone_SurA"/>
</dbReference>
<name>A0A4R3MCF0_9HYPH</name>
<feature type="chain" id="PRO_5021004250" evidence="2">
    <location>
        <begin position="31"/>
        <end position="316"/>
    </location>
</feature>
<evidence type="ECO:0000313" key="3">
    <source>
        <dbReference type="EMBL" id="TCT11374.1"/>
    </source>
</evidence>
<dbReference type="EMBL" id="SMAK01000004">
    <property type="protein sequence ID" value="TCT11374.1"/>
    <property type="molecule type" value="Genomic_DNA"/>
</dbReference>